<evidence type="ECO:0000313" key="2">
    <source>
        <dbReference type="EMBL" id="MCT7947523.1"/>
    </source>
</evidence>
<sequence length="605" mass="67502">MSLLQCFHRAPLYLACSAGLMFASPVMASFWQSLFRSELPVDQVTAPADSQRFEFVGVLPANTQLELVGYYASSICTRKEIRFPSGDLANPYRATLEETSVLRQVISSGSEASEFSLPLALNGGGDCQWHLEDLMLDVTILPNHPLWQRAKTLQRDYLAKLQGTSASAAQLASQTALPTQVSSHDDFYLSHELNIDPIHAGSETDNSLLATTPLSLAPVYYPVFIHYPEEDKPFEARLKSSLQRTSSLWASPYTQAVRRGDEAVMRVNFNPQIAEHYEVDVWYQPDTVEVKYPDGTQYAYANGDVKLYAYGKPESQIKTLAQSAKAEDKRLLARIYELGHALPKDEAKALKYYREAAEAGDIEALHWMRAQAGYAGRNDEKTYWLGRAASFGDNTAKLELIRLPLSVIERGLVNTGEDKVRETQAWQQLNQLVDQGMPEASSLMAFYQLLPYSPYFDANAALENYRLSVKAKPELAHAAASDYYYLADNFAAGAQFWQIAAERDLYAAAELANILLSEAHRDAVNARYWLTRVTTLGAKQGLQADILGNAYFQLATLLDKGEGGAVDAKTALTLYQQSIEMAERFSNDYEAKAKDRVQVLEQLRL</sequence>
<proteinExistence type="predicted"/>
<dbReference type="InterPro" id="IPR011990">
    <property type="entry name" value="TPR-like_helical_dom_sf"/>
</dbReference>
<comment type="caution">
    <text evidence="2">The sequence shown here is derived from an EMBL/GenBank/DDBJ whole genome shotgun (WGS) entry which is preliminary data.</text>
</comment>
<dbReference type="InterPro" id="IPR006597">
    <property type="entry name" value="Sel1-like"/>
</dbReference>
<keyword evidence="3" id="KW-1185">Reference proteome</keyword>
<dbReference type="SMART" id="SM00671">
    <property type="entry name" value="SEL1"/>
    <property type="match status" value="3"/>
</dbReference>
<dbReference type="Proteomes" id="UP001155604">
    <property type="component" value="Unassembled WGS sequence"/>
</dbReference>
<feature type="signal peptide" evidence="1">
    <location>
        <begin position="1"/>
        <end position="28"/>
    </location>
</feature>
<accession>A0A9X3B372</accession>
<reference evidence="2" key="1">
    <citation type="journal article" date="2023" name="Int. J. Syst. Evol. Microbiol.">
        <title>&lt;i&gt;Shewanella septentrionalis&lt;/i&gt; sp. nov. and &lt;i&gt;Shewanella holmiensis&lt;/i&gt; sp. nov., isolated from Baltic Sea water and sediments.</title>
        <authorList>
            <person name="Martin-Rodriguez A.J."/>
            <person name="Thorell K."/>
            <person name="Joffre E."/>
            <person name="Jensie-Markopoulos S."/>
            <person name="Moore E.R.B."/>
            <person name="Sjoling A."/>
        </authorList>
    </citation>
    <scope>NUCLEOTIDE SEQUENCE</scope>
    <source>
        <strain evidence="2">SP1W3</strain>
    </source>
</reference>
<dbReference type="SUPFAM" id="SSF81901">
    <property type="entry name" value="HCP-like"/>
    <property type="match status" value="1"/>
</dbReference>
<protein>
    <submittedName>
        <fullName evidence="2">Sel1 repeat family protein</fullName>
    </submittedName>
</protein>
<keyword evidence="1" id="KW-0732">Signal</keyword>
<evidence type="ECO:0000256" key="1">
    <source>
        <dbReference type="SAM" id="SignalP"/>
    </source>
</evidence>
<dbReference type="Gene3D" id="1.25.40.10">
    <property type="entry name" value="Tetratricopeptide repeat domain"/>
    <property type="match status" value="1"/>
</dbReference>
<name>A0A9X3B372_9GAMM</name>
<evidence type="ECO:0000313" key="3">
    <source>
        <dbReference type="Proteomes" id="UP001155604"/>
    </source>
</evidence>
<dbReference type="AlphaFoldDB" id="A0A9X3B372"/>
<gene>
    <name evidence="2" type="ORF">NE536_19420</name>
</gene>
<organism evidence="2 3">
    <name type="scientific">Shewanella septentrionalis</name>
    <dbReference type="NCBI Taxonomy" id="2952223"/>
    <lineage>
        <taxon>Bacteria</taxon>
        <taxon>Pseudomonadati</taxon>
        <taxon>Pseudomonadota</taxon>
        <taxon>Gammaproteobacteria</taxon>
        <taxon>Alteromonadales</taxon>
        <taxon>Shewanellaceae</taxon>
        <taxon>Shewanella</taxon>
    </lineage>
</organism>
<dbReference type="EMBL" id="JAMTCC010000044">
    <property type="protein sequence ID" value="MCT7947523.1"/>
    <property type="molecule type" value="Genomic_DNA"/>
</dbReference>
<dbReference type="RefSeq" id="WP_261273723.1">
    <property type="nucleotide sequence ID" value="NZ_JAMTCC010000044.1"/>
</dbReference>
<feature type="chain" id="PRO_5040879300" evidence="1">
    <location>
        <begin position="29"/>
        <end position="605"/>
    </location>
</feature>